<dbReference type="EMBL" id="JAGKQH010000012">
    <property type="protein sequence ID" value="KAG6586451.1"/>
    <property type="molecule type" value="Genomic_DNA"/>
</dbReference>
<dbReference type="AlphaFoldDB" id="A0AAV6MTN0"/>
<evidence type="ECO:0000313" key="2">
    <source>
        <dbReference type="EMBL" id="KAG6586451.1"/>
    </source>
</evidence>
<feature type="transmembrane region" description="Helical" evidence="1">
    <location>
        <begin position="51"/>
        <end position="76"/>
    </location>
</feature>
<feature type="transmembrane region" description="Helical" evidence="1">
    <location>
        <begin position="82"/>
        <end position="103"/>
    </location>
</feature>
<gene>
    <name evidence="2" type="ORF">SDJN03_19184</name>
</gene>
<keyword evidence="3" id="KW-1185">Reference proteome</keyword>
<keyword evidence="1" id="KW-1133">Transmembrane helix</keyword>
<sequence length="146" mass="16768">MIIGLFNAHELVIQVQNLLVFIVVFICKGFISGCSLFGWSLCMNDLEVEGIFSQVLMACVYVHAQHIRVFGIIFWFYGWQLLLFPVSDVIICLFFGWALSVFVEFASQCSGTWLHESIFWLFCNRESGILMHFRVCAMAVGRYQTS</sequence>
<dbReference type="Proteomes" id="UP000685013">
    <property type="component" value="Chromosome 12"/>
</dbReference>
<keyword evidence="1" id="KW-0472">Membrane</keyword>
<accession>A0AAV6MTN0</accession>
<feature type="transmembrane region" description="Helical" evidence="1">
    <location>
        <begin position="18"/>
        <end position="39"/>
    </location>
</feature>
<comment type="caution">
    <text evidence="2">The sequence shown here is derived from an EMBL/GenBank/DDBJ whole genome shotgun (WGS) entry which is preliminary data.</text>
</comment>
<feature type="non-terminal residue" evidence="2">
    <location>
        <position position="1"/>
    </location>
</feature>
<evidence type="ECO:0000313" key="3">
    <source>
        <dbReference type="Proteomes" id="UP000685013"/>
    </source>
</evidence>
<proteinExistence type="predicted"/>
<keyword evidence="1" id="KW-0812">Transmembrane</keyword>
<organism evidence="2 3">
    <name type="scientific">Cucurbita argyrosperma subsp. sororia</name>
    <dbReference type="NCBI Taxonomy" id="37648"/>
    <lineage>
        <taxon>Eukaryota</taxon>
        <taxon>Viridiplantae</taxon>
        <taxon>Streptophyta</taxon>
        <taxon>Embryophyta</taxon>
        <taxon>Tracheophyta</taxon>
        <taxon>Spermatophyta</taxon>
        <taxon>Magnoliopsida</taxon>
        <taxon>eudicotyledons</taxon>
        <taxon>Gunneridae</taxon>
        <taxon>Pentapetalae</taxon>
        <taxon>rosids</taxon>
        <taxon>fabids</taxon>
        <taxon>Cucurbitales</taxon>
        <taxon>Cucurbitaceae</taxon>
        <taxon>Cucurbiteae</taxon>
        <taxon>Cucurbita</taxon>
    </lineage>
</organism>
<evidence type="ECO:0000256" key="1">
    <source>
        <dbReference type="SAM" id="Phobius"/>
    </source>
</evidence>
<protein>
    <submittedName>
        <fullName evidence="2">Uncharacterized protein</fullName>
    </submittedName>
</protein>
<reference evidence="2 3" key="1">
    <citation type="journal article" date="2021" name="Hortic Res">
        <title>The domestication of Cucurbita argyrosperma as revealed by the genome of its wild relative.</title>
        <authorList>
            <person name="Barrera-Redondo J."/>
            <person name="Sanchez-de la Vega G."/>
            <person name="Aguirre-Liguori J.A."/>
            <person name="Castellanos-Morales G."/>
            <person name="Gutierrez-Guerrero Y.T."/>
            <person name="Aguirre-Dugua X."/>
            <person name="Aguirre-Planter E."/>
            <person name="Tenaillon M.I."/>
            <person name="Lira-Saade R."/>
            <person name="Eguiarte L.E."/>
        </authorList>
    </citation>
    <scope>NUCLEOTIDE SEQUENCE [LARGE SCALE GENOMIC DNA]</scope>
    <source>
        <strain evidence="2">JBR-2021</strain>
    </source>
</reference>
<name>A0AAV6MTN0_9ROSI</name>